<comment type="caution">
    <text evidence="1">The sequence shown here is derived from an EMBL/GenBank/DDBJ whole genome shotgun (WGS) entry which is preliminary data.</text>
</comment>
<dbReference type="EMBL" id="MU266552">
    <property type="protein sequence ID" value="KAH7920916.1"/>
    <property type="molecule type" value="Genomic_DNA"/>
</dbReference>
<reference evidence="1" key="1">
    <citation type="journal article" date="2021" name="New Phytol.">
        <title>Evolutionary innovations through gain and loss of genes in the ectomycorrhizal Boletales.</title>
        <authorList>
            <person name="Wu G."/>
            <person name="Miyauchi S."/>
            <person name="Morin E."/>
            <person name="Kuo A."/>
            <person name="Drula E."/>
            <person name="Varga T."/>
            <person name="Kohler A."/>
            <person name="Feng B."/>
            <person name="Cao Y."/>
            <person name="Lipzen A."/>
            <person name="Daum C."/>
            <person name="Hundley H."/>
            <person name="Pangilinan J."/>
            <person name="Johnson J."/>
            <person name="Barry K."/>
            <person name="LaButti K."/>
            <person name="Ng V."/>
            <person name="Ahrendt S."/>
            <person name="Min B."/>
            <person name="Choi I.G."/>
            <person name="Park H."/>
            <person name="Plett J.M."/>
            <person name="Magnuson J."/>
            <person name="Spatafora J.W."/>
            <person name="Nagy L.G."/>
            <person name="Henrissat B."/>
            <person name="Grigoriev I.V."/>
            <person name="Yang Z.L."/>
            <person name="Xu J."/>
            <person name="Martin F.M."/>
        </authorList>
    </citation>
    <scope>NUCLEOTIDE SEQUENCE</scope>
    <source>
        <strain evidence="1">KUC20120723A-06</strain>
    </source>
</reference>
<evidence type="ECO:0000313" key="2">
    <source>
        <dbReference type="Proteomes" id="UP000790709"/>
    </source>
</evidence>
<keyword evidence="2" id="KW-1185">Reference proteome</keyword>
<protein>
    <submittedName>
        <fullName evidence="1">Uncharacterized protein</fullName>
    </submittedName>
</protein>
<gene>
    <name evidence="1" type="ORF">BV22DRAFT_1050018</name>
</gene>
<evidence type="ECO:0000313" key="1">
    <source>
        <dbReference type="EMBL" id="KAH7920916.1"/>
    </source>
</evidence>
<dbReference type="Proteomes" id="UP000790709">
    <property type="component" value="Unassembled WGS sequence"/>
</dbReference>
<proteinExistence type="predicted"/>
<sequence>MDQQGPFFEFEVYGTFGNIIPKDGMKLILRFLRPCKYERVIIIDLIFFQVAGVDCVRPLRPTLLDYRLTVAPAKLSTWGKTWKANASACRDRHSSGCLDRSANNYEFLCASVWLEVRTRVSWIALVFISSGDNVFFTPPQRRGVLATNMLSPAEKYMWTATVRPFWLSRAIISYIAQYTANCRMTHYT</sequence>
<organism evidence="1 2">
    <name type="scientific">Leucogyrophana mollusca</name>
    <dbReference type="NCBI Taxonomy" id="85980"/>
    <lineage>
        <taxon>Eukaryota</taxon>
        <taxon>Fungi</taxon>
        <taxon>Dikarya</taxon>
        <taxon>Basidiomycota</taxon>
        <taxon>Agaricomycotina</taxon>
        <taxon>Agaricomycetes</taxon>
        <taxon>Agaricomycetidae</taxon>
        <taxon>Boletales</taxon>
        <taxon>Boletales incertae sedis</taxon>
        <taxon>Leucogyrophana</taxon>
    </lineage>
</organism>
<name>A0ACB8B558_9AGAM</name>
<accession>A0ACB8B558</accession>